<evidence type="ECO:0000256" key="4">
    <source>
        <dbReference type="ARBA" id="ARBA00023163"/>
    </source>
</evidence>
<sequence length="271" mass="29935">MPWQPPLGLAATVRHGYSRWMIFLRTPLLELAGIQATAAGFPKHTHDEYVISVNLGGLEQVWLDGSSFEVKPDMLTIYPPAAVQASRSLSGEDWQCLSLYVAPAAFPAYFDCLPPDLPSQLQRPDLAAALRQLATQDASLREEAIIALLARLPRQASSAPDKASSRGSLLVRRVQQQLLDDLSQPLTLDALAQQAGITPAHLVRRFHQACGLPPLAWQMQQRMAEARRQLRAGRSIIEVALATGFADQAHFSKTFSRFCGMPPGRYRQINF</sequence>
<comment type="caution">
    <text evidence="6">The sequence shown here is derived from an EMBL/GenBank/DDBJ whole genome shotgun (WGS) entry which is preliminary data.</text>
</comment>
<dbReference type="Proteomes" id="UP000248395">
    <property type="component" value="Unassembled WGS sequence"/>
</dbReference>
<dbReference type="InterPro" id="IPR003313">
    <property type="entry name" value="AraC-bd"/>
</dbReference>
<dbReference type="Gene3D" id="1.10.10.60">
    <property type="entry name" value="Homeodomain-like"/>
    <property type="match status" value="2"/>
</dbReference>
<dbReference type="InterPro" id="IPR018062">
    <property type="entry name" value="HTH_AraC-typ_CS"/>
</dbReference>
<keyword evidence="1" id="KW-0805">Transcription regulation</keyword>
<dbReference type="Pfam" id="PF12833">
    <property type="entry name" value="HTH_18"/>
    <property type="match status" value="1"/>
</dbReference>
<dbReference type="SMART" id="SM00342">
    <property type="entry name" value="HTH_ARAC"/>
    <property type="match status" value="1"/>
</dbReference>
<dbReference type="PANTHER" id="PTHR46796">
    <property type="entry name" value="HTH-TYPE TRANSCRIPTIONAL ACTIVATOR RHAS-RELATED"/>
    <property type="match status" value="1"/>
</dbReference>
<dbReference type="InterPro" id="IPR020449">
    <property type="entry name" value="Tscrpt_reg_AraC-type_HTH"/>
</dbReference>
<dbReference type="GO" id="GO:0043565">
    <property type="term" value="F:sequence-specific DNA binding"/>
    <property type="evidence" value="ECO:0007669"/>
    <property type="project" value="InterPro"/>
</dbReference>
<dbReference type="PRINTS" id="PR00032">
    <property type="entry name" value="HTHARAC"/>
</dbReference>
<evidence type="ECO:0000259" key="5">
    <source>
        <dbReference type="PROSITE" id="PS01124"/>
    </source>
</evidence>
<reference evidence="6 7" key="1">
    <citation type="submission" date="2018-05" db="EMBL/GenBank/DDBJ databases">
        <title>Genomic Encyclopedia of Type Strains, Phase IV (KMG-IV): sequencing the most valuable type-strain genomes for metagenomic binning, comparative biology and taxonomic classification.</title>
        <authorList>
            <person name="Goeker M."/>
        </authorList>
    </citation>
    <scope>NUCLEOTIDE SEQUENCE [LARGE SCALE GENOMIC DNA]</scope>
    <source>
        <strain evidence="6 7">DSM 25134</strain>
    </source>
</reference>
<proteinExistence type="predicted"/>
<organism evidence="6 7">
    <name type="scientific">Aquitalea magnusonii</name>
    <dbReference type="NCBI Taxonomy" id="332411"/>
    <lineage>
        <taxon>Bacteria</taxon>
        <taxon>Pseudomonadati</taxon>
        <taxon>Pseudomonadota</taxon>
        <taxon>Betaproteobacteria</taxon>
        <taxon>Neisseriales</taxon>
        <taxon>Chromobacteriaceae</taxon>
        <taxon>Aquitalea</taxon>
    </lineage>
</organism>
<gene>
    <name evidence="6" type="ORF">DFR38_10165</name>
</gene>
<dbReference type="InterPro" id="IPR009057">
    <property type="entry name" value="Homeodomain-like_sf"/>
</dbReference>
<dbReference type="PANTHER" id="PTHR46796:SF2">
    <property type="entry name" value="TRANSCRIPTIONAL REGULATORY PROTEIN"/>
    <property type="match status" value="1"/>
</dbReference>
<dbReference type="EMBL" id="QJKC01000001">
    <property type="protein sequence ID" value="PXX51008.1"/>
    <property type="molecule type" value="Genomic_DNA"/>
</dbReference>
<dbReference type="InterPro" id="IPR037923">
    <property type="entry name" value="HTH-like"/>
</dbReference>
<dbReference type="AlphaFoldDB" id="A0A318K8L2"/>
<dbReference type="PROSITE" id="PS01124">
    <property type="entry name" value="HTH_ARAC_FAMILY_2"/>
    <property type="match status" value="1"/>
</dbReference>
<keyword evidence="4" id="KW-0804">Transcription</keyword>
<evidence type="ECO:0000256" key="3">
    <source>
        <dbReference type="ARBA" id="ARBA00023159"/>
    </source>
</evidence>
<evidence type="ECO:0000313" key="7">
    <source>
        <dbReference type="Proteomes" id="UP000248395"/>
    </source>
</evidence>
<dbReference type="PROSITE" id="PS00041">
    <property type="entry name" value="HTH_ARAC_FAMILY_1"/>
    <property type="match status" value="1"/>
</dbReference>
<keyword evidence="2" id="KW-0238">DNA-binding</keyword>
<evidence type="ECO:0000256" key="2">
    <source>
        <dbReference type="ARBA" id="ARBA00023125"/>
    </source>
</evidence>
<name>A0A318K8L2_9NEIS</name>
<dbReference type="InterPro" id="IPR018060">
    <property type="entry name" value="HTH_AraC"/>
</dbReference>
<feature type="domain" description="HTH araC/xylS-type" evidence="5">
    <location>
        <begin position="172"/>
        <end position="269"/>
    </location>
</feature>
<dbReference type="Pfam" id="PF02311">
    <property type="entry name" value="AraC_binding"/>
    <property type="match status" value="1"/>
</dbReference>
<dbReference type="InterPro" id="IPR050204">
    <property type="entry name" value="AraC_XylS_family_regulators"/>
</dbReference>
<accession>A0A318K8L2</accession>
<dbReference type="GO" id="GO:0003700">
    <property type="term" value="F:DNA-binding transcription factor activity"/>
    <property type="evidence" value="ECO:0007669"/>
    <property type="project" value="InterPro"/>
</dbReference>
<protein>
    <submittedName>
        <fullName evidence="6">AraC family transcriptional regulator</fullName>
    </submittedName>
</protein>
<keyword evidence="7" id="KW-1185">Reference proteome</keyword>
<dbReference type="SUPFAM" id="SSF46689">
    <property type="entry name" value="Homeodomain-like"/>
    <property type="match status" value="2"/>
</dbReference>
<evidence type="ECO:0000256" key="1">
    <source>
        <dbReference type="ARBA" id="ARBA00023015"/>
    </source>
</evidence>
<dbReference type="SUPFAM" id="SSF51215">
    <property type="entry name" value="Regulatory protein AraC"/>
    <property type="match status" value="1"/>
</dbReference>
<keyword evidence="3" id="KW-0010">Activator</keyword>
<evidence type="ECO:0000313" key="6">
    <source>
        <dbReference type="EMBL" id="PXX51008.1"/>
    </source>
</evidence>